<name>A0A084WS64_ANOSI</name>
<evidence type="ECO:0000313" key="2">
    <source>
        <dbReference type="EnsemblMetazoa" id="ASIC021254-PA"/>
    </source>
</evidence>
<dbReference type="VEuPathDB" id="VectorBase:ASIC021254"/>
<dbReference type="EnsemblMetazoa" id="ASIC021254-RA">
    <property type="protein sequence ID" value="ASIC021254-PA"/>
    <property type="gene ID" value="ASIC021254"/>
</dbReference>
<keyword evidence="3" id="KW-1185">Reference proteome</keyword>
<gene>
    <name evidence="1" type="ORF">ZHAS_00021254</name>
</gene>
<dbReference type="AlphaFoldDB" id="A0A084WS64"/>
<accession>A0A084WS64</accession>
<organism evidence="1">
    <name type="scientific">Anopheles sinensis</name>
    <name type="common">Mosquito</name>
    <dbReference type="NCBI Taxonomy" id="74873"/>
    <lineage>
        <taxon>Eukaryota</taxon>
        <taxon>Metazoa</taxon>
        <taxon>Ecdysozoa</taxon>
        <taxon>Arthropoda</taxon>
        <taxon>Hexapoda</taxon>
        <taxon>Insecta</taxon>
        <taxon>Pterygota</taxon>
        <taxon>Neoptera</taxon>
        <taxon>Endopterygota</taxon>
        <taxon>Diptera</taxon>
        <taxon>Nematocera</taxon>
        <taxon>Culicoidea</taxon>
        <taxon>Culicidae</taxon>
        <taxon>Anophelinae</taxon>
        <taxon>Anopheles</taxon>
    </lineage>
</organism>
<reference evidence="1 3" key="1">
    <citation type="journal article" date="2014" name="BMC Genomics">
        <title>Genome sequence of Anopheles sinensis provides insight into genetics basis of mosquito competence for malaria parasites.</title>
        <authorList>
            <person name="Zhou D."/>
            <person name="Zhang D."/>
            <person name="Ding G."/>
            <person name="Shi L."/>
            <person name="Hou Q."/>
            <person name="Ye Y."/>
            <person name="Xu Y."/>
            <person name="Zhou H."/>
            <person name="Xiong C."/>
            <person name="Li S."/>
            <person name="Yu J."/>
            <person name="Hong S."/>
            <person name="Yu X."/>
            <person name="Zou P."/>
            <person name="Chen C."/>
            <person name="Chang X."/>
            <person name="Wang W."/>
            <person name="Lv Y."/>
            <person name="Sun Y."/>
            <person name="Ma L."/>
            <person name="Shen B."/>
            <person name="Zhu C."/>
        </authorList>
    </citation>
    <scope>NUCLEOTIDE SEQUENCE [LARGE SCALE GENOMIC DNA]</scope>
</reference>
<evidence type="ECO:0000313" key="3">
    <source>
        <dbReference type="Proteomes" id="UP000030765"/>
    </source>
</evidence>
<proteinExistence type="predicted"/>
<dbReference type="EMBL" id="ATLV01026332">
    <property type="status" value="NOT_ANNOTATED_CDS"/>
    <property type="molecule type" value="Genomic_DNA"/>
</dbReference>
<reference evidence="2" key="2">
    <citation type="submission" date="2020-05" db="UniProtKB">
        <authorList>
            <consortium name="EnsemblMetazoa"/>
        </authorList>
    </citation>
    <scope>IDENTIFICATION</scope>
</reference>
<keyword evidence="1" id="KW-0547">Nucleotide-binding</keyword>
<keyword evidence="1" id="KW-0067">ATP-binding</keyword>
<dbReference type="Proteomes" id="UP000030765">
    <property type="component" value="Unassembled WGS sequence"/>
</dbReference>
<protein>
    <submittedName>
        <fullName evidence="1 2">ABC transporter ATP-binding protein</fullName>
    </submittedName>
</protein>
<sequence>MKLINVHHVLSGLNRTPLWTPKSRNSSEVRSVEFWFAVAKEPVRSFIFGECRLLARGRSKAAMAADTTINSKNGTRNHLERVGARQHGGRPGAEARDGCSAFGAGFAFGVSHSNGTVVSSPSPSRAIPRCPWVGVRRQPSVLL</sequence>
<evidence type="ECO:0000313" key="1">
    <source>
        <dbReference type="EMBL" id="KFB53058.1"/>
    </source>
</evidence>
<dbReference type="EMBL" id="KE525409">
    <property type="protein sequence ID" value="KFB53058.1"/>
    <property type="molecule type" value="Genomic_DNA"/>
</dbReference>
<dbReference type="GO" id="GO:0005524">
    <property type="term" value="F:ATP binding"/>
    <property type="evidence" value="ECO:0007669"/>
    <property type="project" value="UniProtKB-KW"/>
</dbReference>